<name>A0A915MM12_MELJA</name>
<dbReference type="WBParaSite" id="scaffold41558_cov578.g23872">
    <property type="protein sequence ID" value="scaffold41558_cov578.g23872"/>
    <property type="gene ID" value="scaffold41558_cov578.g23872"/>
</dbReference>
<reference evidence="2" key="1">
    <citation type="submission" date="2022-11" db="UniProtKB">
        <authorList>
            <consortium name="WormBaseParasite"/>
        </authorList>
    </citation>
    <scope>IDENTIFICATION</scope>
</reference>
<keyword evidence="1" id="KW-1185">Reference proteome</keyword>
<evidence type="ECO:0000313" key="2">
    <source>
        <dbReference type="WBParaSite" id="scaffold41558_cov578.g23872"/>
    </source>
</evidence>
<accession>A0A915MM12</accession>
<sequence length="42" mass="4685">MRSAFQLAPTILAYFIAGVSTAFSQTFYSINFEADDFTSEII</sequence>
<dbReference type="AlphaFoldDB" id="A0A915MM12"/>
<dbReference type="Proteomes" id="UP000887561">
    <property type="component" value="Unplaced"/>
</dbReference>
<organism evidence="1 2">
    <name type="scientific">Meloidogyne javanica</name>
    <name type="common">Root-knot nematode worm</name>
    <dbReference type="NCBI Taxonomy" id="6303"/>
    <lineage>
        <taxon>Eukaryota</taxon>
        <taxon>Metazoa</taxon>
        <taxon>Ecdysozoa</taxon>
        <taxon>Nematoda</taxon>
        <taxon>Chromadorea</taxon>
        <taxon>Rhabditida</taxon>
        <taxon>Tylenchina</taxon>
        <taxon>Tylenchomorpha</taxon>
        <taxon>Tylenchoidea</taxon>
        <taxon>Meloidogynidae</taxon>
        <taxon>Meloidogyninae</taxon>
        <taxon>Meloidogyne</taxon>
        <taxon>Meloidogyne incognita group</taxon>
    </lineage>
</organism>
<protein>
    <submittedName>
        <fullName evidence="2">Uncharacterized protein</fullName>
    </submittedName>
</protein>
<proteinExistence type="predicted"/>
<evidence type="ECO:0000313" key="1">
    <source>
        <dbReference type="Proteomes" id="UP000887561"/>
    </source>
</evidence>